<dbReference type="SUPFAM" id="SSF48726">
    <property type="entry name" value="Immunoglobulin"/>
    <property type="match status" value="1"/>
</dbReference>
<keyword evidence="2 5" id="KW-0732">Signal</keyword>
<reference evidence="6 7" key="1">
    <citation type="submission" date="2021-06" db="EMBL/GenBank/DDBJ databases">
        <authorList>
            <person name="Palmer J.M."/>
        </authorList>
    </citation>
    <scope>NUCLEOTIDE SEQUENCE [LARGE SCALE GENOMIC DNA]</scope>
    <source>
        <strain evidence="7">if_2019</strain>
        <tissue evidence="6">Muscle</tissue>
    </source>
</reference>
<dbReference type="Proteomes" id="UP001482620">
    <property type="component" value="Unassembled WGS sequence"/>
</dbReference>
<evidence type="ECO:0000256" key="3">
    <source>
        <dbReference type="ARBA" id="ARBA00023136"/>
    </source>
</evidence>
<comment type="subcellular location">
    <subcellularLocation>
        <location evidence="1">Membrane</location>
    </subcellularLocation>
</comment>
<keyword evidence="4" id="KW-0325">Glycoprotein</keyword>
<gene>
    <name evidence="6" type="ORF">ILYODFUR_009656</name>
</gene>
<dbReference type="InterPro" id="IPR036179">
    <property type="entry name" value="Ig-like_dom_sf"/>
</dbReference>
<evidence type="ECO:0000256" key="5">
    <source>
        <dbReference type="SAM" id="SignalP"/>
    </source>
</evidence>
<dbReference type="EMBL" id="JAHRIQ010070192">
    <property type="protein sequence ID" value="MEQ2243715.1"/>
    <property type="molecule type" value="Genomic_DNA"/>
</dbReference>
<dbReference type="InterPro" id="IPR013783">
    <property type="entry name" value="Ig-like_fold"/>
</dbReference>
<dbReference type="InterPro" id="IPR015631">
    <property type="entry name" value="CD2/SLAM_rcpt"/>
</dbReference>
<feature type="chain" id="PRO_5046435529" description="Immunoglobulin subtype domain-containing protein" evidence="5">
    <location>
        <begin position="21"/>
        <end position="253"/>
    </location>
</feature>
<comment type="caution">
    <text evidence="6">The sequence shown here is derived from an EMBL/GenBank/DDBJ whole genome shotgun (WGS) entry which is preliminary data.</text>
</comment>
<keyword evidence="3" id="KW-0472">Membrane</keyword>
<evidence type="ECO:0000256" key="2">
    <source>
        <dbReference type="ARBA" id="ARBA00022729"/>
    </source>
</evidence>
<evidence type="ECO:0008006" key="8">
    <source>
        <dbReference type="Google" id="ProtNLM"/>
    </source>
</evidence>
<dbReference type="Gene3D" id="2.60.40.10">
    <property type="entry name" value="Immunoglobulins"/>
    <property type="match status" value="1"/>
</dbReference>
<feature type="signal peptide" evidence="5">
    <location>
        <begin position="1"/>
        <end position="20"/>
    </location>
</feature>
<evidence type="ECO:0000256" key="1">
    <source>
        <dbReference type="ARBA" id="ARBA00004370"/>
    </source>
</evidence>
<dbReference type="PANTHER" id="PTHR12080:SF80">
    <property type="entry name" value="IMMUNOGLOBULIN V-SET DOMAIN-CONTAINING PROTEIN"/>
    <property type="match status" value="1"/>
</dbReference>
<evidence type="ECO:0000313" key="6">
    <source>
        <dbReference type="EMBL" id="MEQ2243715.1"/>
    </source>
</evidence>
<sequence length="253" mass="27948">MSLFLIPALLIIIKAPGIDALTPVFVQTGGDVFLNVSEADVPTDLHYFIWKFITNDVLVSFLSSGESKVRRGYAGRIDILENKYSIKLKNLQKADSGIYTAIVTAASEQILTEYNVIVQDPVYPVDLIIDSVSSTSSSCNLTLTCSTEDSNISSTFTCTGKTCHQEGGEKSKVTKSGSSLHVSLSHLSIICNHSNQVSWLQKKTAADHRCLQYTGKSEIYKKIIDTEPCKRILTLYSLLHFVKLQPQTSLHRL</sequence>
<evidence type="ECO:0000313" key="7">
    <source>
        <dbReference type="Proteomes" id="UP001482620"/>
    </source>
</evidence>
<proteinExistence type="predicted"/>
<name>A0ABV0UEW1_9TELE</name>
<organism evidence="6 7">
    <name type="scientific">Ilyodon furcidens</name>
    <name type="common">goldbreast splitfin</name>
    <dbReference type="NCBI Taxonomy" id="33524"/>
    <lineage>
        <taxon>Eukaryota</taxon>
        <taxon>Metazoa</taxon>
        <taxon>Chordata</taxon>
        <taxon>Craniata</taxon>
        <taxon>Vertebrata</taxon>
        <taxon>Euteleostomi</taxon>
        <taxon>Actinopterygii</taxon>
        <taxon>Neopterygii</taxon>
        <taxon>Teleostei</taxon>
        <taxon>Neoteleostei</taxon>
        <taxon>Acanthomorphata</taxon>
        <taxon>Ovalentaria</taxon>
        <taxon>Atherinomorphae</taxon>
        <taxon>Cyprinodontiformes</taxon>
        <taxon>Goodeidae</taxon>
        <taxon>Ilyodon</taxon>
    </lineage>
</organism>
<accession>A0ABV0UEW1</accession>
<protein>
    <recommendedName>
        <fullName evidence="8">Immunoglobulin subtype domain-containing protein</fullName>
    </recommendedName>
</protein>
<dbReference type="PANTHER" id="PTHR12080">
    <property type="entry name" value="SIGNALING LYMPHOCYTIC ACTIVATION MOLECULE"/>
    <property type="match status" value="1"/>
</dbReference>
<keyword evidence="7" id="KW-1185">Reference proteome</keyword>
<evidence type="ECO:0000256" key="4">
    <source>
        <dbReference type="ARBA" id="ARBA00023180"/>
    </source>
</evidence>